<feature type="signal peptide" evidence="4">
    <location>
        <begin position="1"/>
        <end position="19"/>
    </location>
</feature>
<feature type="domain" description="Periplasmic binding protein" evidence="5">
    <location>
        <begin position="43"/>
        <end position="301"/>
    </location>
</feature>
<dbReference type="SUPFAM" id="SSF53822">
    <property type="entry name" value="Periplasmic binding protein-like I"/>
    <property type="match status" value="1"/>
</dbReference>
<comment type="subcellular location">
    <subcellularLocation>
        <location evidence="1">Cell envelope</location>
    </subcellularLocation>
</comment>
<dbReference type="Proteomes" id="UP001299546">
    <property type="component" value="Unassembled WGS sequence"/>
</dbReference>
<evidence type="ECO:0000256" key="4">
    <source>
        <dbReference type="SAM" id="SignalP"/>
    </source>
</evidence>
<gene>
    <name evidence="6" type="ORF">LIZ65_16465</name>
</gene>
<comment type="caution">
    <text evidence="6">The sequence shown here is derived from an EMBL/GenBank/DDBJ whole genome shotgun (WGS) entry which is preliminary data.</text>
</comment>
<evidence type="ECO:0000256" key="1">
    <source>
        <dbReference type="ARBA" id="ARBA00004196"/>
    </source>
</evidence>
<accession>A0ABS8DKC5</accession>
<reference evidence="6 7" key="1">
    <citation type="submission" date="2021-10" db="EMBL/GenBank/DDBJ databases">
        <title>Collection of gut derived symbiotic bacterial strains cultured from healthy donors.</title>
        <authorList>
            <person name="Lin H."/>
            <person name="Littmann E."/>
            <person name="Kohout C."/>
            <person name="Pamer E.G."/>
        </authorList>
    </citation>
    <scope>NUCLEOTIDE SEQUENCE [LARGE SCALE GENOMIC DNA]</scope>
    <source>
        <strain evidence="6 7">DFI.1.165</strain>
    </source>
</reference>
<dbReference type="InterPro" id="IPR028082">
    <property type="entry name" value="Peripla_BP_I"/>
</dbReference>
<dbReference type="InterPro" id="IPR025997">
    <property type="entry name" value="SBP_2_dom"/>
</dbReference>
<evidence type="ECO:0000313" key="6">
    <source>
        <dbReference type="EMBL" id="MCB7388883.1"/>
    </source>
</evidence>
<protein>
    <submittedName>
        <fullName evidence="6">Sugar ABC transporter substrate-binding protein</fullName>
    </submittedName>
</protein>
<dbReference type="Gene3D" id="3.40.50.2300">
    <property type="match status" value="2"/>
</dbReference>
<evidence type="ECO:0000256" key="2">
    <source>
        <dbReference type="ARBA" id="ARBA00007639"/>
    </source>
</evidence>
<dbReference type="PANTHER" id="PTHR46847">
    <property type="entry name" value="D-ALLOSE-BINDING PERIPLASMIC PROTEIN-RELATED"/>
    <property type="match status" value="1"/>
</dbReference>
<keyword evidence="7" id="KW-1185">Reference proteome</keyword>
<sequence length="328" mass="35750">MKKVLSVLLVMGMCVGLLAGCGGGTGKDDKGENGGETSDKKKIVFMVKNSNSDFFVSMGEYAKAKAEEYGWECEVLAPIEADNNEEQIQLLEQSLLDPPDAYCIVPADSDGITPAIEQINEADIPIINVNTMFYDEEVEYLTFVAIDNYGMAYECSKAGAELIGGKGNVLILEGTTGSQTSIDRQKGATDGFAEYPDITVLDSQTANYARQEALTVTQNLLQKYPEVDMIWSAAGEMALGAAEAVSQAGRSDEIKIVTINAFKEMIEAVIDGRIALTADDASWLQGETAIECLKKYWDGEELEEQTLIDAVMVTDENLDEYKEMWGIK</sequence>
<organism evidence="6 7">
    <name type="scientific">Bariatricus massiliensis</name>
    <dbReference type="NCBI Taxonomy" id="1745713"/>
    <lineage>
        <taxon>Bacteria</taxon>
        <taxon>Bacillati</taxon>
        <taxon>Bacillota</taxon>
        <taxon>Clostridia</taxon>
        <taxon>Lachnospirales</taxon>
        <taxon>Lachnospiraceae</taxon>
        <taxon>Bariatricus</taxon>
    </lineage>
</organism>
<feature type="chain" id="PRO_5046230132" evidence="4">
    <location>
        <begin position="20"/>
        <end position="328"/>
    </location>
</feature>
<keyword evidence="3 4" id="KW-0732">Signal</keyword>
<evidence type="ECO:0000259" key="5">
    <source>
        <dbReference type="Pfam" id="PF13407"/>
    </source>
</evidence>
<dbReference type="PROSITE" id="PS51257">
    <property type="entry name" value="PROKAR_LIPOPROTEIN"/>
    <property type="match status" value="1"/>
</dbReference>
<dbReference type="Pfam" id="PF13407">
    <property type="entry name" value="Peripla_BP_4"/>
    <property type="match status" value="1"/>
</dbReference>
<proteinExistence type="inferred from homology"/>
<comment type="similarity">
    <text evidence="2">Belongs to the bacterial solute-binding protein 2 family.</text>
</comment>
<evidence type="ECO:0000256" key="3">
    <source>
        <dbReference type="ARBA" id="ARBA00022729"/>
    </source>
</evidence>
<dbReference type="CDD" id="cd01536">
    <property type="entry name" value="PBP1_ABC_sugar_binding-like"/>
    <property type="match status" value="1"/>
</dbReference>
<dbReference type="PANTHER" id="PTHR46847:SF1">
    <property type="entry name" value="D-ALLOSE-BINDING PERIPLASMIC PROTEIN-RELATED"/>
    <property type="match status" value="1"/>
</dbReference>
<evidence type="ECO:0000313" key="7">
    <source>
        <dbReference type="Proteomes" id="UP001299546"/>
    </source>
</evidence>
<dbReference type="EMBL" id="JAJCIS010000016">
    <property type="protein sequence ID" value="MCB7388883.1"/>
    <property type="molecule type" value="Genomic_DNA"/>
</dbReference>
<dbReference type="RefSeq" id="WP_066733378.1">
    <property type="nucleotide sequence ID" value="NZ_JAJCIQ010000016.1"/>
</dbReference>
<name>A0ABS8DKC5_9FIRM</name>